<dbReference type="Pfam" id="PF13954">
    <property type="entry name" value="PapC_N"/>
    <property type="match status" value="1"/>
</dbReference>
<protein>
    <submittedName>
        <fullName evidence="13">Outer membrane fimbrial usher porin, FUP family</fullName>
    </submittedName>
</protein>
<evidence type="ECO:0000259" key="11">
    <source>
        <dbReference type="Pfam" id="PF13953"/>
    </source>
</evidence>
<gene>
    <name evidence="13" type="primary">fimD</name>
    <name evidence="13" type="ORF">BN2475_50184</name>
</gene>
<keyword evidence="8 9" id="KW-0998">Cell outer membrane</keyword>
<evidence type="ECO:0000256" key="4">
    <source>
        <dbReference type="ARBA" id="ARBA00022452"/>
    </source>
</evidence>
<feature type="domain" description="PapC-like C-terminal" evidence="11">
    <location>
        <begin position="775"/>
        <end position="840"/>
    </location>
</feature>
<evidence type="ECO:0000256" key="10">
    <source>
        <dbReference type="SAM" id="SignalP"/>
    </source>
</evidence>
<dbReference type="GO" id="GO:0015473">
    <property type="term" value="F:fimbrial usher porin activity"/>
    <property type="evidence" value="ECO:0007669"/>
    <property type="project" value="InterPro"/>
</dbReference>
<evidence type="ECO:0000256" key="6">
    <source>
        <dbReference type="ARBA" id="ARBA00022729"/>
    </source>
</evidence>
<evidence type="ECO:0000256" key="3">
    <source>
        <dbReference type="ARBA" id="ARBA00022448"/>
    </source>
</evidence>
<reference evidence="13 14" key="1">
    <citation type="submission" date="2016-12" db="EMBL/GenBank/DDBJ databases">
        <authorList>
            <person name="Song W.-J."/>
            <person name="Kurnit D.M."/>
        </authorList>
    </citation>
    <scope>NUCLEOTIDE SEQUENCE [LARGE SCALE GENOMIC DNA]</scope>
    <source>
        <strain evidence="13 14">STM7296</strain>
    </source>
</reference>
<sequence>MQFRQHQSFPSQLSPIGAVVLMAFASAGAWGATADPSASTQLAEVQFNDQFIQQPAGGRIDISRFNKGNVALPGDYHADLYVNGAWLGRTEVKLRQRGADSSQAQICFDRALLQRVGVDLTKSPADVAARLESSAEDCMPLPSLVNDATATFDNGEQRLDVSVPQIALARTARGYVEPRYWDDGVPAALLQYNANLYHADSAGVNSTQGYVGLNAGINLGPWRFRHNGNLTSSNQTGTHYQSVQTNIQRSIAPLKSQLTVGDAFTDGAVFDSVGFRGVQLASDDRMYPESQRGYAPIVRGFAESNARVQIRQNGNIIYETTVAPGAFEINDLYPTGYGGNLDVIVTEADGRVRTSTVPYAAAVNALRPGVTRYGFTLGQYRSPLVQNHPMLFQGTVQHGFTNLITGYGGFVASPGYMAAQIGAALNTNYGAFGLDITEAATHLERQPNRNGQSLRLSYSKLVEPTGTNLSVAAYRYSSRGYLDLADAMATRDLDRRNMGFAANGIQRGRLQVTVNQSLPPGRGSFYLTGSTQNYWDRHGTDTQFQAGYTNTYRRMNYSLAFGRQRDTSTGKWDNRAMLTVGIPLGTGPHAPYSSTSLQGGTGTPTTVQESVTGTLGVDNAFAYGVNVGHSSGGGANANTTAGANASYMSPVATLTGSVSKNNNYGQAGVGVSGGIVAYRGGVAFTPMIGDTTAIVEASDAAGARVANGSGLRVDRWGHAVVSNLSPFASNQVEIDPKGLPINVELKSTQQSVAPTAGAVVRLKFETENTGRAAILNIRKADGTPAPFGADVSNPQGQSIGTVAQGGRVIARGLKIDTGRLLVNWDEAGGERCWVDYSLPKVDTRTSASYSVVDAVCR</sequence>
<keyword evidence="7 9" id="KW-0472">Membrane</keyword>
<dbReference type="InterPro" id="IPR018030">
    <property type="entry name" value="Fimbrial_membr_usher_CS"/>
</dbReference>
<feature type="signal peptide" evidence="10">
    <location>
        <begin position="1"/>
        <end position="31"/>
    </location>
</feature>
<accession>A0A1N7RKS2</accession>
<keyword evidence="14" id="KW-1185">Reference proteome</keyword>
<dbReference type="Gene3D" id="2.60.40.3110">
    <property type="match status" value="1"/>
</dbReference>
<dbReference type="PANTHER" id="PTHR30451">
    <property type="entry name" value="OUTER MEMBRANE USHER PROTEIN"/>
    <property type="match status" value="1"/>
</dbReference>
<keyword evidence="6 10" id="KW-0732">Signal</keyword>
<keyword evidence="5 9" id="KW-0812">Transmembrane</keyword>
<dbReference type="InterPro" id="IPR043142">
    <property type="entry name" value="PapC-like_C_sf"/>
</dbReference>
<dbReference type="GO" id="GO:0009279">
    <property type="term" value="C:cell outer membrane"/>
    <property type="evidence" value="ECO:0007669"/>
    <property type="project" value="UniProtKB-SubCell"/>
</dbReference>
<dbReference type="InterPro" id="IPR025885">
    <property type="entry name" value="PapC_N"/>
</dbReference>
<dbReference type="GO" id="GO:0009297">
    <property type="term" value="P:pilus assembly"/>
    <property type="evidence" value="ECO:0007669"/>
    <property type="project" value="InterPro"/>
</dbReference>
<evidence type="ECO:0000256" key="5">
    <source>
        <dbReference type="ARBA" id="ARBA00022692"/>
    </source>
</evidence>
<feature type="domain" description="PapC N-terminal" evidence="12">
    <location>
        <begin position="46"/>
        <end position="195"/>
    </location>
</feature>
<comment type="similarity">
    <text evidence="2 9">Belongs to the fimbrial export usher family.</text>
</comment>
<dbReference type="Gene3D" id="3.10.20.410">
    <property type="match status" value="1"/>
</dbReference>
<keyword evidence="9" id="KW-1029">Fimbrium biogenesis</keyword>
<dbReference type="InterPro" id="IPR037224">
    <property type="entry name" value="PapC_N_sf"/>
</dbReference>
<name>A0A1N7RKS2_9BURK</name>
<evidence type="ECO:0000256" key="8">
    <source>
        <dbReference type="ARBA" id="ARBA00023237"/>
    </source>
</evidence>
<comment type="subcellular location">
    <subcellularLocation>
        <location evidence="1 9">Cell outer membrane</location>
        <topology evidence="1 9">Multi-pass membrane protein</topology>
    </subcellularLocation>
</comment>
<dbReference type="STRING" id="1247936.BN2475_50184"/>
<proteinExistence type="inferred from homology"/>
<dbReference type="InterPro" id="IPR025949">
    <property type="entry name" value="PapC-like_C"/>
</dbReference>
<evidence type="ECO:0000313" key="14">
    <source>
        <dbReference type="Proteomes" id="UP000187012"/>
    </source>
</evidence>
<dbReference type="EMBL" id="CYGX02000005">
    <property type="protein sequence ID" value="SIT35710.1"/>
    <property type="molecule type" value="Genomic_DNA"/>
</dbReference>
<organism evidence="13 14">
    <name type="scientific">Paraburkholderia ribeironis</name>
    <dbReference type="NCBI Taxonomy" id="1247936"/>
    <lineage>
        <taxon>Bacteria</taxon>
        <taxon>Pseudomonadati</taxon>
        <taxon>Pseudomonadota</taxon>
        <taxon>Betaproteobacteria</taxon>
        <taxon>Burkholderiales</taxon>
        <taxon>Burkholderiaceae</taxon>
        <taxon>Paraburkholderia</taxon>
    </lineage>
</organism>
<dbReference type="PROSITE" id="PS01151">
    <property type="entry name" value="FIMBRIAL_USHER"/>
    <property type="match status" value="1"/>
</dbReference>
<evidence type="ECO:0000256" key="7">
    <source>
        <dbReference type="ARBA" id="ARBA00023136"/>
    </source>
</evidence>
<dbReference type="InterPro" id="IPR000015">
    <property type="entry name" value="Fimb_usher"/>
</dbReference>
<dbReference type="InterPro" id="IPR042186">
    <property type="entry name" value="FimD_plug_dom"/>
</dbReference>
<evidence type="ECO:0000313" key="13">
    <source>
        <dbReference type="EMBL" id="SIT35710.1"/>
    </source>
</evidence>
<evidence type="ECO:0000259" key="12">
    <source>
        <dbReference type="Pfam" id="PF13954"/>
    </source>
</evidence>
<dbReference type="Gene3D" id="2.60.40.2070">
    <property type="match status" value="1"/>
</dbReference>
<dbReference type="SUPFAM" id="SSF141729">
    <property type="entry name" value="FimD N-terminal domain-like"/>
    <property type="match status" value="1"/>
</dbReference>
<feature type="chain" id="PRO_5012184933" evidence="10">
    <location>
        <begin position="32"/>
        <end position="857"/>
    </location>
</feature>
<dbReference type="Pfam" id="PF00577">
    <property type="entry name" value="Usher"/>
    <property type="match status" value="1"/>
</dbReference>
<dbReference type="FunFam" id="2.60.40.3110:FF:000001">
    <property type="entry name" value="Putative fimbrial outer membrane usher"/>
    <property type="match status" value="1"/>
</dbReference>
<evidence type="ECO:0000256" key="9">
    <source>
        <dbReference type="RuleBase" id="RU003884"/>
    </source>
</evidence>
<evidence type="ECO:0000256" key="2">
    <source>
        <dbReference type="ARBA" id="ARBA00008064"/>
    </source>
</evidence>
<dbReference type="OrthoDB" id="6554712at2"/>
<dbReference type="AlphaFoldDB" id="A0A1N7RKS2"/>
<dbReference type="PANTHER" id="PTHR30451:SF20">
    <property type="entry name" value="FIMBRIAE USHER"/>
    <property type="match status" value="1"/>
</dbReference>
<dbReference type="Pfam" id="PF13953">
    <property type="entry name" value="PapC_C"/>
    <property type="match status" value="1"/>
</dbReference>
<keyword evidence="3 9" id="KW-0813">Transport</keyword>
<dbReference type="RefSeq" id="WP_094777930.1">
    <property type="nucleotide sequence ID" value="NZ_CYGX02000005.1"/>
</dbReference>
<dbReference type="Gene3D" id="2.60.40.2610">
    <property type="entry name" value="Outer membrane usher protein FimD, plug domain"/>
    <property type="match status" value="1"/>
</dbReference>
<keyword evidence="4" id="KW-1134">Transmembrane beta strand</keyword>
<evidence type="ECO:0000256" key="1">
    <source>
        <dbReference type="ARBA" id="ARBA00004571"/>
    </source>
</evidence>
<dbReference type="Proteomes" id="UP000187012">
    <property type="component" value="Unassembled WGS sequence"/>
</dbReference>